<evidence type="ECO:0000256" key="2">
    <source>
        <dbReference type="ARBA" id="ARBA00022729"/>
    </source>
</evidence>
<dbReference type="GO" id="GO:0016020">
    <property type="term" value="C:membrane"/>
    <property type="evidence" value="ECO:0007669"/>
    <property type="project" value="UniProtKB-SubCell"/>
</dbReference>
<evidence type="ECO:0000256" key="1">
    <source>
        <dbReference type="ARBA" id="ARBA00004370"/>
    </source>
</evidence>
<evidence type="ECO:0000256" key="3">
    <source>
        <dbReference type="ARBA" id="ARBA00023136"/>
    </source>
</evidence>
<sequence>MKSIYQTKLLAVAVATALGLSGCGIAEVRSVQKDAMRDTRAQLDAAPRSRPVFQIHEGAWLLGEKVKATKPQPELFNKPVSYNDARDRISTLADVADWIARTYNVRVVIDPSVNAPFPTAQSIAVPGAAGAVKGPQLPAGLATSLAGAPAAVSAATVGVQPVATAMPMQSPLHYVGDFKGFMRTNEQRYNVYSRYRDGTLTFFRVETRNFTLPDMGAFASMSGTISSDGNLSSSSGGTSTSTTSSTSGGSSGSGTGGQTASQSLEVKPWKRLEEIAKQIAGNGAEVIADPNLGTVTVTGTPPQCDRVEDWVRTLDAMFGKQVAIDVRIYEVRLNQEDNYGLNLSLGYKSGNGHTGATFTGVAPPTVSSNATPLSVGATIVGGKLDGTKVAVQALSTLGNVTQVVSRSGVTQNGKVMAMQSATLQDYIPSSQTTLASNVGSTSSMQTAPDISGFTSTFTPKVVNGRILIMFDMTLSNLNPLQEQTQGSGASLSKVQLRTKPLARFQQTVGLKPGESLVLTGLRDQTTSTTNNGVGSPYVPVAGGGVDASKRETMIAVVITARLL</sequence>
<dbReference type="PROSITE" id="PS51257">
    <property type="entry name" value="PROKAR_LIPOPROTEIN"/>
    <property type="match status" value="1"/>
</dbReference>
<feature type="chain" id="PRO_5006628486" evidence="5">
    <location>
        <begin position="27"/>
        <end position="563"/>
    </location>
</feature>
<dbReference type="PANTHER" id="PTHR30332:SF24">
    <property type="entry name" value="SECRETIN GSPD-RELATED"/>
    <property type="match status" value="1"/>
</dbReference>
<evidence type="ECO:0000256" key="5">
    <source>
        <dbReference type="SAM" id="SignalP"/>
    </source>
</evidence>
<protein>
    <submittedName>
        <fullName evidence="6">PilN</fullName>
    </submittedName>
</protein>
<dbReference type="EMBL" id="LN899821">
    <property type="protein sequence ID" value="CUV19612.1"/>
    <property type="molecule type" value="Genomic_DNA"/>
</dbReference>
<gene>
    <name evidence="6" type="ORF">PSS4_v1_1070045</name>
</gene>
<proteinExistence type="predicted"/>
<dbReference type="InterPro" id="IPR050810">
    <property type="entry name" value="Bact_Secretion_Sys_Channel"/>
</dbReference>
<feature type="region of interest" description="Disordered" evidence="4">
    <location>
        <begin position="227"/>
        <end position="264"/>
    </location>
</feature>
<dbReference type="AlphaFoldDB" id="A0A0S4UBK9"/>
<feature type="compositionally biased region" description="Low complexity" evidence="4">
    <location>
        <begin position="227"/>
        <end position="248"/>
    </location>
</feature>
<name>A0A0S4UBK9_RALSL</name>
<dbReference type="PANTHER" id="PTHR30332">
    <property type="entry name" value="PROBABLE GENERAL SECRETION PATHWAY PROTEIN D"/>
    <property type="match status" value="1"/>
</dbReference>
<feature type="signal peptide" evidence="5">
    <location>
        <begin position="1"/>
        <end position="26"/>
    </location>
</feature>
<accession>A0A0S4UBK9</accession>
<keyword evidence="2 5" id="KW-0732">Signal</keyword>
<keyword evidence="3" id="KW-0472">Membrane</keyword>
<organism evidence="6">
    <name type="scientific">Ralstonia solanacearum</name>
    <name type="common">Pseudomonas solanacearum</name>
    <dbReference type="NCBI Taxonomy" id="305"/>
    <lineage>
        <taxon>Bacteria</taxon>
        <taxon>Pseudomonadati</taxon>
        <taxon>Pseudomonadota</taxon>
        <taxon>Betaproteobacteria</taxon>
        <taxon>Burkholderiales</taxon>
        <taxon>Burkholderiaceae</taxon>
        <taxon>Ralstonia</taxon>
        <taxon>Ralstonia solanacearum species complex</taxon>
    </lineage>
</organism>
<evidence type="ECO:0000256" key="4">
    <source>
        <dbReference type="SAM" id="MobiDB-lite"/>
    </source>
</evidence>
<reference evidence="6" key="1">
    <citation type="submission" date="2015-10" db="EMBL/GenBank/DDBJ databases">
        <authorList>
            <person name="Gilbert D.G."/>
        </authorList>
    </citation>
    <scope>NUCLEOTIDE SEQUENCE</scope>
    <source>
        <strain evidence="6">Phyl III-seqv23</strain>
    </source>
</reference>
<comment type="subcellular location">
    <subcellularLocation>
        <location evidence="1">Membrane</location>
    </subcellularLocation>
</comment>
<evidence type="ECO:0000313" key="6">
    <source>
        <dbReference type="EMBL" id="CUV19612.1"/>
    </source>
</evidence>